<dbReference type="EMBL" id="CAACVS010000137">
    <property type="protein sequence ID" value="VEU37684.1"/>
    <property type="molecule type" value="Genomic_DNA"/>
</dbReference>
<dbReference type="Proteomes" id="UP000291116">
    <property type="component" value="Unassembled WGS sequence"/>
</dbReference>
<keyword evidence="1" id="KW-0547">Nucleotide-binding</keyword>
<evidence type="ECO:0000256" key="1">
    <source>
        <dbReference type="ARBA" id="ARBA00022741"/>
    </source>
</evidence>
<dbReference type="Pfam" id="PF09585">
    <property type="entry name" value="Lin0512_fam"/>
    <property type="match status" value="1"/>
</dbReference>
<dbReference type="InterPro" id="IPR011719">
    <property type="entry name" value="CHP02058"/>
</dbReference>
<organism evidence="3 4">
    <name type="scientific">Pseudo-nitzschia multistriata</name>
    <dbReference type="NCBI Taxonomy" id="183589"/>
    <lineage>
        <taxon>Eukaryota</taxon>
        <taxon>Sar</taxon>
        <taxon>Stramenopiles</taxon>
        <taxon>Ochrophyta</taxon>
        <taxon>Bacillariophyta</taxon>
        <taxon>Bacillariophyceae</taxon>
        <taxon>Bacillariophycidae</taxon>
        <taxon>Bacillariales</taxon>
        <taxon>Bacillariaceae</taxon>
        <taxon>Pseudo-nitzschia</taxon>
    </lineage>
</organism>
<evidence type="ECO:0000313" key="3">
    <source>
        <dbReference type="EMBL" id="VEU37684.1"/>
    </source>
</evidence>
<dbReference type="GO" id="GO:0005525">
    <property type="term" value="F:GTP binding"/>
    <property type="evidence" value="ECO:0007669"/>
    <property type="project" value="UniProtKB-KW"/>
</dbReference>
<keyword evidence="4" id="KW-1185">Reference proteome</keyword>
<protein>
    <submittedName>
        <fullName evidence="3">Uncharacterized protein</fullName>
    </submittedName>
</protein>
<dbReference type="PANTHER" id="PTHR34784:SF1">
    <property type="entry name" value="50S RIBOSOMAL PROTEIN L34"/>
    <property type="match status" value="1"/>
</dbReference>
<name>A0A448Z6M5_9STRA</name>
<evidence type="ECO:0000313" key="4">
    <source>
        <dbReference type="Proteomes" id="UP000291116"/>
    </source>
</evidence>
<reference evidence="3 4" key="1">
    <citation type="submission" date="2019-01" db="EMBL/GenBank/DDBJ databases">
        <authorList>
            <person name="Ferrante I. M."/>
        </authorList>
    </citation>
    <scope>NUCLEOTIDE SEQUENCE [LARGE SCALE GENOMIC DNA]</scope>
    <source>
        <strain evidence="3 4">B856</strain>
    </source>
</reference>
<evidence type="ECO:0000256" key="2">
    <source>
        <dbReference type="ARBA" id="ARBA00023134"/>
    </source>
</evidence>
<keyword evidence="2" id="KW-0342">GTP-binding</keyword>
<proteinExistence type="predicted"/>
<dbReference type="PANTHER" id="PTHR34784">
    <property type="entry name" value="50S RIBOSOMAL PROTEIN L34"/>
    <property type="match status" value="1"/>
</dbReference>
<dbReference type="Gene3D" id="3.30.1330.20">
    <property type="entry name" value="Tubulin/FtsZ, C-terminal domain"/>
    <property type="match status" value="1"/>
</dbReference>
<gene>
    <name evidence="3" type="ORF">PSNMU_V1.4_AUG-EV-PASAV3_0045120</name>
</gene>
<sequence length="207" mass="22495">MPISNCFGSKVAVTSVLLVLGIIFDTSQSLLHEYWHHSKPLHSSYQRLDWGDSKHFTFLSNRLETSLGIASDGYDSVEAGSRVEGDPHVETVLFVECGFGNDSHGQSATKAAVRACRNSIEFNSIPSVSRLIPNGYQGLKLDVLLAVPPKYKDSLDLSEVQKVFPYGSVRFQIQDGGMVAPSGIAIEKLGDQNEDMVVVCAAVTVGY</sequence>
<dbReference type="NCBIfam" id="TIGR02058">
    <property type="entry name" value="lin0512_fam"/>
    <property type="match status" value="1"/>
</dbReference>
<dbReference type="OrthoDB" id="193238at2759"/>
<dbReference type="AlphaFoldDB" id="A0A448Z6M5"/>
<accession>A0A448Z6M5</accession>
<dbReference type="InterPro" id="IPR037103">
    <property type="entry name" value="Tubulin/FtsZ-like_C"/>
</dbReference>